<evidence type="ECO:0000313" key="1">
    <source>
        <dbReference type="EMBL" id="JAH34103.1"/>
    </source>
</evidence>
<dbReference type="AlphaFoldDB" id="A0A0E9S0Q0"/>
<proteinExistence type="predicted"/>
<reference evidence="1" key="1">
    <citation type="submission" date="2014-11" db="EMBL/GenBank/DDBJ databases">
        <authorList>
            <person name="Amaro Gonzalez C."/>
        </authorList>
    </citation>
    <scope>NUCLEOTIDE SEQUENCE</scope>
</reference>
<protein>
    <submittedName>
        <fullName evidence="1">Uncharacterized protein</fullName>
    </submittedName>
</protein>
<dbReference type="EMBL" id="GBXM01074474">
    <property type="protein sequence ID" value="JAH34103.1"/>
    <property type="molecule type" value="Transcribed_RNA"/>
</dbReference>
<organism evidence="1">
    <name type="scientific">Anguilla anguilla</name>
    <name type="common">European freshwater eel</name>
    <name type="synonym">Muraena anguilla</name>
    <dbReference type="NCBI Taxonomy" id="7936"/>
    <lineage>
        <taxon>Eukaryota</taxon>
        <taxon>Metazoa</taxon>
        <taxon>Chordata</taxon>
        <taxon>Craniata</taxon>
        <taxon>Vertebrata</taxon>
        <taxon>Euteleostomi</taxon>
        <taxon>Actinopterygii</taxon>
        <taxon>Neopterygii</taxon>
        <taxon>Teleostei</taxon>
        <taxon>Anguilliformes</taxon>
        <taxon>Anguillidae</taxon>
        <taxon>Anguilla</taxon>
    </lineage>
</organism>
<name>A0A0E9S0Q0_ANGAN</name>
<sequence>MHKLPLQLKRRGAKKLRLCDRNDLIRQTYRQTNDLNA</sequence>
<accession>A0A0E9S0Q0</accession>
<reference evidence="1" key="2">
    <citation type="journal article" date="2015" name="Fish Shellfish Immunol.">
        <title>Early steps in the European eel (Anguilla anguilla)-Vibrio vulnificus interaction in the gills: Role of the RtxA13 toxin.</title>
        <authorList>
            <person name="Callol A."/>
            <person name="Pajuelo D."/>
            <person name="Ebbesson L."/>
            <person name="Teles M."/>
            <person name="MacKenzie S."/>
            <person name="Amaro C."/>
        </authorList>
    </citation>
    <scope>NUCLEOTIDE SEQUENCE</scope>
</reference>